<accession>A0A538SNM9</accession>
<keyword evidence="2" id="KW-0808">Transferase</keyword>
<evidence type="ECO:0000259" key="1">
    <source>
        <dbReference type="Pfam" id="PF01636"/>
    </source>
</evidence>
<sequence length="349" mass="39381">MPAVLGPVRVGDTVGTSLLLHKAPRTDDPELLSCLERMVRDQDGQSATIATLGRRPLESDGPAGVEVLSLLLGCGEQLELLLKDFGRRLPPSEAAQRCEQERRVYRVLLAGADLGTPRYYGTVSDPCRGRFWTLLEFFPGQRLRWREAERFVAAGAWLGRAQAHFARYPERLESCPFLARHDAQFFRYWAYRALRAAERASDSLGRRLARVVQKHSPWMEAMASDPPTLVHGSFRRHHILVGAGPGAPRVCPVSWESAVLGSPLYDLAFLSEGCQPPILERMWEAYRDALTCQMARRPDRWTIESLVTCFRLHRIERTLGEAPEGELSERVVARLISSAERLARTLEQR</sequence>
<dbReference type="EMBL" id="VBOT01000025">
    <property type="protein sequence ID" value="TMQ52979.1"/>
    <property type="molecule type" value="Genomic_DNA"/>
</dbReference>
<protein>
    <submittedName>
        <fullName evidence="2">Aminoglycoside phosphotransferase family protein</fullName>
    </submittedName>
</protein>
<dbReference type="InterPro" id="IPR002575">
    <property type="entry name" value="Aminoglycoside_PTrfase"/>
</dbReference>
<dbReference type="GO" id="GO:0016740">
    <property type="term" value="F:transferase activity"/>
    <property type="evidence" value="ECO:0007669"/>
    <property type="project" value="UniProtKB-KW"/>
</dbReference>
<dbReference type="InterPro" id="IPR011009">
    <property type="entry name" value="Kinase-like_dom_sf"/>
</dbReference>
<name>A0A538SNM9_UNCEI</name>
<dbReference type="Gene3D" id="3.90.1200.10">
    <property type="match status" value="1"/>
</dbReference>
<evidence type="ECO:0000313" key="3">
    <source>
        <dbReference type="Proteomes" id="UP000320184"/>
    </source>
</evidence>
<dbReference type="SUPFAM" id="SSF56112">
    <property type="entry name" value="Protein kinase-like (PK-like)"/>
    <property type="match status" value="1"/>
</dbReference>
<reference evidence="2 3" key="1">
    <citation type="journal article" date="2019" name="Nat. Microbiol.">
        <title>Mediterranean grassland soil C-N compound turnover is dependent on rainfall and depth, and is mediated by genomically divergent microorganisms.</title>
        <authorList>
            <person name="Diamond S."/>
            <person name="Andeer P.F."/>
            <person name="Li Z."/>
            <person name="Crits-Christoph A."/>
            <person name="Burstein D."/>
            <person name="Anantharaman K."/>
            <person name="Lane K.R."/>
            <person name="Thomas B.C."/>
            <person name="Pan C."/>
            <person name="Northen T.R."/>
            <person name="Banfield J.F."/>
        </authorList>
    </citation>
    <scope>NUCLEOTIDE SEQUENCE [LARGE SCALE GENOMIC DNA]</scope>
    <source>
        <strain evidence="2">WS_3</strain>
    </source>
</reference>
<proteinExistence type="predicted"/>
<organism evidence="2 3">
    <name type="scientific">Eiseniibacteriota bacterium</name>
    <dbReference type="NCBI Taxonomy" id="2212470"/>
    <lineage>
        <taxon>Bacteria</taxon>
        <taxon>Candidatus Eiseniibacteriota</taxon>
    </lineage>
</organism>
<feature type="domain" description="Aminoglycoside phosphotransferase" evidence="1">
    <location>
        <begin position="88"/>
        <end position="287"/>
    </location>
</feature>
<gene>
    <name evidence="2" type="ORF">E6K73_01895</name>
</gene>
<dbReference type="AlphaFoldDB" id="A0A538SNM9"/>
<dbReference type="Proteomes" id="UP000320184">
    <property type="component" value="Unassembled WGS sequence"/>
</dbReference>
<dbReference type="Pfam" id="PF01636">
    <property type="entry name" value="APH"/>
    <property type="match status" value="1"/>
</dbReference>
<comment type="caution">
    <text evidence="2">The sequence shown here is derived from an EMBL/GenBank/DDBJ whole genome shotgun (WGS) entry which is preliminary data.</text>
</comment>
<evidence type="ECO:0000313" key="2">
    <source>
        <dbReference type="EMBL" id="TMQ52979.1"/>
    </source>
</evidence>